<proteinExistence type="predicted"/>
<name>A0ABD6A6C6_9EURY</name>
<evidence type="ECO:0000313" key="2">
    <source>
        <dbReference type="EMBL" id="MFC7315564.1"/>
    </source>
</evidence>
<gene>
    <name evidence="2" type="ORF">ACFQPE_01975</name>
</gene>
<keyword evidence="3" id="KW-1185">Reference proteome</keyword>
<dbReference type="AlphaFoldDB" id="A0ABD6A6C6"/>
<dbReference type="Proteomes" id="UP001596547">
    <property type="component" value="Unassembled WGS sequence"/>
</dbReference>
<accession>A0ABD6A6C6</accession>
<reference evidence="2 3" key="1">
    <citation type="journal article" date="2019" name="Int. J. Syst. Evol. Microbiol.">
        <title>The Global Catalogue of Microorganisms (GCM) 10K type strain sequencing project: providing services to taxonomists for standard genome sequencing and annotation.</title>
        <authorList>
            <consortium name="The Broad Institute Genomics Platform"/>
            <consortium name="The Broad Institute Genome Sequencing Center for Infectious Disease"/>
            <person name="Wu L."/>
            <person name="Ma J."/>
        </authorList>
    </citation>
    <scope>NUCLEOTIDE SEQUENCE [LARGE SCALE GENOMIC DNA]</scope>
    <source>
        <strain evidence="2 3">PSR21</strain>
    </source>
</reference>
<evidence type="ECO:0000256" key="1">
    <source>
        <dbReference type="SAM" id="MobiDB-lite"/>
    </source>
</evidence>
<comment type="caution">
    <text evidence="2">The sequence shown here is derived from an EMBL/GenBank/DDBJ whole genome shotgun (WGS) entry which is preliminary data.</text>
</comment>
<dbReference type="EMBL" id="JBHTBF010000001">
    <property type="protein sequence ID" value="MFC7315564.1"/>
    <property type="molecule type" value="Genomic_DNA"/>
</dbReference>
<protein>
    <submittedName>
        <fullName evidence="2">Uncharacterized protein</fullName>
    </submittedName>
</protein>
<sequence>MEDPLAHIDPPPGWTCEADPHGEELRFRHETEPVVITVERCRADHHVLGDADMWKGTVSHGFPDARNETTFHTAPTIESVLDRLPLVFRQFDETGAMASTPSGRYPVRTGRPSSRWLELRH</sequence>
<dbReference type="GeneID" id="79314534"/>
<feature type="region of interest" description="Disordered" evidence="1">
    <location>
        <begin position="1"/>
        <end position="20"/>
    </location>
</feature>
<dbReference type="RefSeq" id="WP_276304967.1">
    <property type="nucleotide sequence ID" value="NZ_CP119992.1"/>
</dbReference>
<evidence type="ECO:0000313" key="3">
    <source>
        <dbReference type="Proteomes" id="UP001596547"/>
    </source>
</evidence>
<organism evidence="2 3">
    <name type="scientific">Halomarina halobia</name>
    <dbReference type="NCBI Taxonomy" id="3033386"/>
    <lineage>
        <taxon>Archaea</taxon>
        <taxon>Methanobacteriati</taxon>
        <taxon>Methanobacteriota</taxon>
        <taxon>Stenosarchaea group</taxon>
        <taxon>Halobacteria</taxon>
        <taxon>Halobacteriales</taxon>
        <taxon>Natronomonadaceae</taxon>
        <taxon>Halomarina</taxon>
    </lineage>
</organism>